<protein>
    <recommendedName>
        <fullName evidence="1">Helix-turn-helix domain-containing protein</fullName>
    </recommendedName>
</protein>
<dbReference type="Pfam" id="PF12728">
    <property type="entry name" value="HTH_17"/>
    <property type="match status" value="1"/>
</dbReference>
<keyword evidence="3" id="KW-1185">Reference proteome</keyword>
<gene>
    <name evidence="2" type="ORF">CDO81_19680</name>
</gene>
<dbReference type="InterPro" id="IPR009061">
    <property type="entry name" value="DNA-bd_dom_put_sf"/>
</dbReference>
<dbReference type="NCBIfam" id="TIGR01764">
    <property type="entry name" value="excise"/>
    <property type="match status" value="1"/>
</dbReference>
<organism evidence="2 3">
    <name type="scientific">Roseateles puraquae</name>
    <dbReference type="NCBI Taxonomy" id="431059"/>
    <lineage>
        <taxon>Bacteria</taxon>
        <taxon>Pseudomonadati</taxon>
        <taxon>Pseudomonadota</taxon>
        <taxon>Betaproteobacteria</taxon>
        <taxon>Burkholderiales</taxon>
        <taxon>Sphaerotilaceae</taxon>
        <taxon>Roseateles</taxon>
    </lineage>
</organism>
<name>A0A254N6H1_9BURK</name>
<sequence length="189" mass="20888">MRPLRTPKGRRYEANRRAQGAWHLRLVCNRCCHAGVSRVLRWHALQLVELDDHHPHRHLPRDHLAGLLDLQAAAVAMGAALITAAEVARLLGIKARTVYDLAYSGRLTCYRIGGAVRFDPVDVEAFKQSCRVDARHPTPPRSSRAGVNLSGLLADPHTDLMRFFESRGVRVRAAPVTAAKGNKKGNAGR</sequence>
<evidence type="ECO:0000313" key="3">
    <source>
        <dbReference type="Proteomes" id="UP000197446"/>
    </source>
</evidence>
<dbReference type="EMBL" id="NISI01000009">
    <property type="protein sequence ID" value="OWR02412.1"/>
    <property type="molecule type" value="Genomic_DNA"/>
</dbReference>
<dbReference type="InterPro" id="IPR041657">
    <property type="entry name" value="HTH_17"/>
</dbReference>
<accession>A0A254N6H1</accession>
<dbReference type="SUPFAM" id="SSF46955">
    <property type="entry name" value="Putative DNA-binding domain"/>
    <property type="match status" value="1"/>
</dbReference>
<dbReference type="GO" id="GO:0003677">
    <property type="term" value="F:DNA binding"/>
    <property type="evidence" value="ECO:0007669"/>
    <property type="project" value="InterPro"/>
</dbReference>
<evidence type="ECO:0000259" key="1">
    <source>
        <dbReference type="Pfam" id="PF12728"/>
    </source>
</evidence>
<evidence type="ECO:0000313" key="2">
    <source>
        <dbReference type="EMBL" id="OWR02412.1"/>
    </source>
</evidence>
<proteinExistence type="predicted"/>
<dbReference type="InterPro" id="IPR010093">
    <property type="entry name" value="SinI_DNA-bd"/>
</dbReference>
<dbReference type="AlphaFoldDB" id="A0A254N6H1"/>
<feature type="domain" description="Helix-turn-helix" evidence="1">
    <location>
        <begin position="82"/>
        <end position="131"/>
    </location>
</feature>
<reference evidence="2 3" key="1">
    <citation type="journal article" date="2007" name="Int. J. Syst. Evol. Microbiol.">
        <title>Description of Pelomonas aquatica sp. nov. and Pelomonas puraquae sp. nov., isolated from industrial and haemodialysis water.</title>
        <authorList>
            <person name="Gomila M."/>
            <person name="Bowien B."/>
            <person name="Falsen E."/>
            <person name="Moore E.R."/>
            <person name="Lalucat J."/>
        </authorList>
    </citation>
    <scope>NUCLEOTIDE SEQUENCE [LARGE SCALE GENOMIC DNA]</scope>
    <source>
        <strain evidence="2 3">CCUG 52769</strain>
    </source>
</reference>
<dbReference type="Proteomes" id="UP000197446">
    <property type="component" value="Unassembled WGS sequence"/>
</dbReference>
<comment type="caution">
    <text evidence="2">The sequence shown here is derived from an EMBL/GenBank/DDBJ whole genome shotgun (WGS) entry which is preliminary data.</text>
</comment>